<organism evidence="7 8">
    <name type="scientific">Roseibium aggregatum</name>
    <dbReference type="NCBI Taxonomy" id="187304"/>
    <lineage>
        <taxon>Bacteria</taxon>
        <taxon>Pseudomonadati</taxon>
        <taxon>Pseudomonadota</taxon>
        <taxon>Alphaproteobacteria</taxon>
        <taxon>Hyphomicrobiales</taxon>
        <taxon>Stappiaceae</taxon>
        <taxon>Roseibium</taxon>
    </lineage>
</organism>
<evidence type="ECO:0000256" key="1">
    <source>
        <dbReference type="ARBA" id="ARBA00022692"/>
    </source>
</evidence>
<feature type="transmembrane region" description="Helical" evidence="5">
    <location>
        <begin position="98"/>
        <end position="117"/>
    </location>
</feature>
<dbReference type="Proteomes" id="UP000664096">
    <property type="component" value="Unassembled WGS sequence"/>
</dbReference>
<sequence length="498" mass="52688">MLSCRPKCVGSIRRFCFFASVLETSLAQTLLSVSALMLSVALLIFGHGLQTTLLPLAADRFYFTDFEIGAISSAYFFGMVLGCLGAPLVIMRAGHIRAFAALVSLMSAAAILHPVIIDPYAWMLIRVISGFSLAGFYMIVESWLNESATNENRGTIMSFYIVILFAALMAGQVSIATMNISDFVPFAIASVMVSLAVMPVSLTTSTQPAPITLVRFQPIKLYKNSPAAVVGVLFVGCSQGALLTLAALYGSQIGLSSKQAALYAAAIVAGGLVAQWPAGRLSDKLDRRLVIAGLGAATAAASFGIVVFEPVEFPIAILSAFLVGMFCQPLYAIAVAHAFDHASSEDFVATSSGMLLSFGIGSIVGPLAASMIMSQMGPSGLFVMVVVANVVMVAFILTRVFTREALTADEKTDFEYASTAQVGTVISAEPLNAEDEEYVIPPEEFPAYEDDIYNFETTEEDPEDGSDPTGPEKTPAPTDSVSAAEASRTKRAPDGPGM</sequence>
<feature type="transmembrane region" description="Helical" evidence="5">
    <location>
        <begin position="314"/>
        <end position="335"/>
    </location>
</feature>
<feature type="transmembrane region" description="Helical" evidence="5">
    <location>
        <begin position="123"/>
        <end position="144"/>
    </location>
</feature>
<evidence type="ECO:0000313" key="8">
    <source>
        <dbReference type="Proteomes" id="UP000664096"/>
    </source>
</evidence>
<dbReference type="InterPro" id="IPR011701">
    <property type="entry name" value="MFS"/>
</dbReference>
<dbReference type="PANTHER" id="PTHR23521:SF3">
    <property type="entry name" value="MFS TRANSPORTER"/>
    <property type="match status" value="1"/>
</dbReference>
<dbReference type="EMBL" id="JAEKJZ010000001">
    <property type="protein sequence ID" value="MBN9669239.1"/>
    <property type="molecule type" value="Genomic_DNA"/>
</dbReference>
<dbReference type="Pfam" id="PF07690">
    <property type="entry name" value="MFS_1"/>
    <property type="match status" value="1"/>
</dbReference>
<comment type="caution">
    <text evidence="7">The sequence shown here is derived from an EMBL/GenBank/DDBJ whole genome shotgun (WGS) entry which is preliminary data.</text>
</comment>
<feature type="compositionally biased region" description="Basic and acidic residues" evidence="4">
    <location>
        <begin position="487"/>
        <end position="498"/>
    </location>
</feature>
<evidence type="ECO:0000256" key="3">
    <source>
        <dbReference type="ARBA" id="ARBA00023136"/>
    </source>
</evidence>
<feature type="transmembrane region" description="Helical" evidence="5">
    <location>
        <begin position="289"/>
        <end position="308"/>
    </location>
</feature>
<evidence type="ECO:0000313" key="7">
    <source>
        <dbReference type="EMBL" id="MBN9669239.1"/>
    </source>
</evidence>
<feature type="domain" description="Major facilitator superfamily (MFS) profile" evidence="6">
    <location>
        <begin position="27"/>
        <end position="406"/>
    </location>
</feature>
<evidence type="ECO:0000256" key="4">
    <source>
        <dbReference type="SAM" id="MobiDB-lite"/>
    </source>
</evidence>
<feature type="transmembrane region" description="Helical" evidence="5">
    <location>
        <begin position="21"/>
        <end position="48"/>
    </location>
</feature>
<feature type="transmembrane region" description="Helical" evidence="5">
    <location>
        <begin position="381"/>
        <end position="401"/>
    </location>
</feature>
<dbReference type="InterPro" id="IPR036259">
    <property type="entry name" value="MFS_trans_sf"/>
</dbReference>
<feature type="compositionally biased region" description="Acidic residues" evidence="4">
    <location>
        <begin position="446"/>
        <end position="466"/>
    </location>
</feature>
<keyword evidence="1 5" id="KW-0812">Transmembrane</keyword>
<protein>
    <submittedName>
        <fullName evidence="7">MFS transporter</fullName>
    </submittedName>
</protein>
<dbReference type="GO" id="GO:0005886">
    <property type="term" value="C:plasma membrane"/>
    <property type="evidence" value="ECO:0007669"/>
    <property type="project" value="TreeGrafter"/>
</dbReference>
<accession>A0A939J331</accession>
<dbReference type="PANTHER" id="PTHR23521">
    <property type="entry name" value="TRANSPORTER MFS SUPERFAMILY"/>
    <property type="match status" value="1"/>
</dbReference>
<keyword evidence="2 5" id="KW-1133">Transmembrane helix</keyword>
<feature type="region of interest" description="Disordered" evidence="4">
    <location>
        <begin position="443"/>
        <end position="498"/>
    </location>
</feature>
<keyword evidence="3 5" id="KW-0472">Membrane</keyword>
<reference evidence="7" key="1">
    <citation type="submission" date="2020-12" db="EMBL/GenBank/DDBJ databases">
        <title>Oil enriched cultivation method for isolating marine PHA-producing bacteria.</title>
        <authorList>
            <person name="Zheng W."/>
            <person name="Yu S."/>
            <person name="Huang Y."/>
        </authorList>
    </citation>
    <scope>NUCLEOTIDE SEQUENCE</scope>
    <source>
        <strain evidence="7">SY-2-12</strain>
    </source>
</reference>
<dbReference type="PROSITE" id="PS50850">
    <property type="entry name" value="MFS"/>
    <property type="match status" value="1"/>
</dbReference>
<feature type="transmembrane region" description="Helical" evidence="5">
    <location>
        <begin position="68"/>
        <end position="91"/>
    </location>
</feature>
<name>A0A939J331_9HYPH</name>
<dbReference type="SUPFAM" id="SSF103473">
    <property type="entry name" value="MFS general substrate transporter"/>
    <property type="match status" value="1"/>
</dbReference>
<dbReference type="CDD" id="cd17477">
    <property type="entry name" value="MFS_YcaD_like"/>
    <property type="match status" value="1"/>
</dbReference>
<dbReference type="InterPro" id="IPR047200">
    <property type="entry name" value="MFS_YcaD-like"/>
</dbReference>
<evidence type="ECO:0000256" key="5">
    <source>
        <dbReference type="SAM" id="Phobius"/>
    </source>
</evidence>
<gene>
    <name evidence="7" type="ORF">JF539_02740</name>
</gene>
<proteinExistence type="predicted"/>
<dbReference type="GO" id="GO:0022857">
    <property type="term" value="F:transmembrane transporter activity"/>
    <property type="evidence" value="ECO:0007669"/>
    <property type="project" value="InterPro"/>
</dbReference>
<feature type="transmembrane region" description="Helical" evidence="5">
    <location>
        <begin position="227"/>
        <end position="248"/>
    </location>
</feature>
<feature type="transmembrane region" description="Helical" evidence="5">
    <location>
        <begin position="347"/>
        <end position="369"/>
    </location>
</feature>
<evidence type="ECO:0000256" key="2">
    <source>
        <dbReference type="ARBA" id="ARBA00022989"/>
    </source>
</evidence>
<dbReference type="AlphaFoldDB" id="A0A939J331"/>
<dbReference type="Gene3D" id="1.20.1250.20">
    <property type="entry name" value="MFS general substrate transporter like domains"/>
    <property type="match status" value="2"/>
</dbReference>
<feature type="transmembrane region" description="Helical" evidence="5">
    <location>
        <begin position="183"/>
        <end position="206"/>
    </location>
</feature>
<dbReference type="InterPro" id="IPR020846">
    <property type="entry name" value="MFS_dom"/>
</dbReference>
<feature type="transmembrane region" description="Helical" evidence="5">
    <location>
        <begin position="156"/>
        <end position="177"/>
    </location>
</feature>
<feature type="transmembrane region" description="Helical" evidence="5">
    <location>
        <begin position="260"/>
        <end position="277"/>
    </location>
</feature>
<evidence type="ECO:0000259" key="6">
    <source>
        <dbReference type="PROSITE" id="PS50850"/>
    </source>
</evidence>